<evidence type="ECO:0000313" key="4">
    <source>
        <dbReference type="EMBL" id="XCJ17184.1"/>
    </source>
</evidence>
<dbReference type="RefSeq" id="WP_353948482.1">
    <property type="nucleotide sequence ID" value="NZ_CP159510.1"/>
</dbReference>
<name>A0AAU8IFZ2_9BACL</name>
<accession>A0AAU8IFZ2</accession>
<dbReference type="InterPro" id="IPR031343">
    <property type="entry name" value="DUF5105"/>
</dbReference>
<organism evidence="4">
    <name type="scientific">Sporolactobacillus sp. Y61</name>
    <dbReference type="NCBI Taxonomy" id="3160863"/>
    <lineage>
        <taxon>Bacteria</taxon>
        <taxon>Bacillati</taxon>
        <taxon>Bacillota</taxon>
        <taxon>Bacilli</taxon>
        <taxon>Bacillales</taxon>
        <taxon>Sporolactobacillaceae</taxon>
        <taxon>Sporolactobacillus</taxon>
    </lineage>
</organism>
<dbReference type="EMBL" id="CP159510">
    <property type="protein sequence ID" value="XCJ17184.1"/>
    <property type="molecule type" value="Genomic_DNA"/>
</dbReference>
<dbReference type="InterPro" id="IPR029051">
    <property type="entry name" value="DUF4352"/>
</dbReference>
<evidence type="ECO:0000256" key="1">
    <source>
        <dbReference type="ARBA" id="ARBA00022729"/>
    </source>
</evidence>
<sequence length="358" mass="40438">MKRNWRLIAIKNRVSLLIFSLVLVLFVAGCGKDENGKGSSDVASVKVKNGLYITHEGQENTKESALLALNLTVTNHMGETLELYPGDFTLFDSDETKVPAEETIYDDSGKFKVMDSADLPDGKSASGYIAFRIDKSKSYELHYQPSVFDPDKKAEPVIVKISGKDYKDQQKDILDAASAYLNVVFFGKQETNYAKLVANDAKKEEEQIRDLFTENADFGEDISPSETEAAWQAFKKTNGEKGKIDLNVQTAFAETAEVEVTPTVLNFNDMYDAVQDLRDQFIDDNRGKYPDYNTAQKAWNKYLIKHIADVFNNSDVKESDESYPIKLIKDGTRWRIDSEKRTENYEFESLSEVMTGGY</sequence>
<dbReference type="Pfam" id="PF17118">
    <property type="entry name" value="DUF5105"/>
    <property type="match status" value="1"/>
</dbReference>
<reference evidence="4" key="1">
    <citation type="submission" date="2024-06" db="EMBL/GenBank/DDBJ databases">
        <authorList>
            <person name="Fan A."/>
            <person name="Zhang F.Y."/>
            <person name="Zhang L."/>
        </authorList>
    </citation>
    <scope>NUCLEOTIDE SEQUENCE</scope>
    <source>
        <strain evidence="4">Y61</strain>
    </source>
</reference>
<dbReference type="PROSITE" id="PS51257">
    <property type="entry name" value="PROKAR_LIPOPROTEIN"/>
    <property type="match status" value="1"/>
</dbReference>
<gene>
    <name evidence="4" type="ORF">ABNN70_01135</name>
</gene>
<evidence type="ECO:0000259" key="2">
    <source>
        <dbReference type="Pfam" id="PF11611"/>
    </source>
</evidence>
<dbReference type="Pfam" id="PF11611">
    <property type="entry name" value="DUF4352"/>
    <property type="match status" value="1"/>
</dbReference>
<protein>
    <submittedName>
        <fullName evidence="4">DUF5105 domain-containing protein</fullName>
    </submittedName>
</protein>
<feature type="domain" description="DUF4352" evidence="2">
    <location>
        <begin position="55"/>
        <end position="149"/>
    </location>
</feature>
<dbReference type="AlphaFoldDB" id="A0AAU8IFZ2"/>
<proteinExistence type="predicted"/>
<keyword evidence="1" id="KW-0732">Signal</keyword>
<dbReference type="Gene3D" id="2.60.40.1240">
    <property type="match status" value="1"/>
</dbReference>
<feature type="domain" description="DUF5105" evidence="3">
    <location>
        <begin position="170"/>
        <end position="343"/>
    </location>
</feature>
<evidence type="ECO:0000259" key="3">
    <source>
        <dbReference type="Pfam" id="PF17118"/>
    </source>
</evidence>
<dbReference type="InterPro" id="IPR029050">
    <property type="entry name" value="Immunoprotect_excell_Ig-like"/>
</dbReference>